<evidence type="ECO:0000313" key="6">
    <source>
        <dbReference type="Proteomes" id="UP000230778"/>
    </source>
</evidence>
<protein>
    <recommendedName>
        <fullName evidence="4">Large ribosomal subunit protein uL23</fullName>
    </recommendedName>
</protein>
<keyword evidence="3 4" id="KW-0687">Ribonucleoprotein</keyword>
<dbReference type="EMBL" id="PCUC01000137">
    <property type="protein sequence ID" value="PIQ05738.1"/>
    <property type="molecule type" value="Genomic_DNA"/>
</dbReference>
<dbReference type="Proteomes" id="UP000230778">
    <property type="component" value="Unassembled WGS sequence"/>
</dbReference>
<name>A0A2H0FG92_9BACT</name>
<dbReference type="GO" id="GO:0019843">
    <property type="term" value="F:rRNA binding"/>
    <property type="evidence" value="ECO:0007669"/>
    <property type="project" value="UniProtKB-UniRule"/>
</dbReference>
<reference evidence="5 6" key="1">
    <citation type="submission" date="2017-09" db="EMBL/GenBank/DDBJ databases">
        <title>Depth-based differentiation of microbial function through sediment-hosted aquifers and enrichment of novel symbionts in the deep terrestrial subsurface.</title>
        <authorList>
            <person name="Probst A.J."/>
            <person name="Ladd B."/>
            <person name="Jarett J.K."/>
            <person name="Geller-Mcgrath D.E."/>
            <person name="Sieber C.M."/>
            <person name="Emerson J.B."/>
            <person name="Anantharaman K."/>
            <person name="Thomas B.C."/>
            <person name="Malmstrom R."/>
            <person name="Stieglmeier M."/>
            <person name="Klingl A."/>
            <person name="Woyke T."/>
            <person name="Ryan C.M."/>
            <person name="Banfield J.F."/>
        </authorList>
    </citation>
    <scope>NUCLEOTIDE SEQUENCE [LARGE SCALE GENOMIC DNA]</scope>
    <source>
        <strain evidence="5">CG18_big_fil_WC_8_21_14_2_50_37_10</strain>
    </source>
</reference>
<keyword evidence="2 4" id="KW-0689">Ribosomal protein</keyword>
<evidence type="ECO:0000256" key="4">
    <source>
        <dbReference type="HAMAP-Rule" id="MF_01369"/>
    </source>
</evidence>
<keyword evidence="4" id="KW-0694">RNA-binding</keyword>
<comment type="function">
    <text evidence="4">One of the early assembly proteins it binds 23S rRNA. One of the proteins that surrounds the polypeptide exit tunnel on the outside of the ribosome. Forms the main docking site for trigger factor binding to the ribosome.</text>
</comment>
<accession>A0A2H0FG92</accession>
<keyword evidence="4" id="KW-0699">rRNA-binding</keyword>
<comment type="caution">
    <text evidence="5">The sequence shown here is derived from an EMBL/GenBank/DDBJ whole genome shotgun (WGS) entry which is preliminary data.</text>
</comment>
<dbReference type="PANTHER" id="PTHR11620">
    <property type="entry name" value="60S RIBOSOMAL PROTEIN L23A"/>
    <property type="match status" value="1"/>
</dbReference>
<sequence length="106" mass="12239">MVAVPKREKKKVVGEAYRILKTPHATEKAADLAEKNQYVFKVWPRVNKTEIGKAIEDIYGVDVLSVRIIKVPRKQRRLGKVQGWRKGYKKAIVKIKEGQKIEIMPK</sequence>
<comment type="subunit">
    <text evidence="4">Part of the 50S ribosomal subunit. Contacts protein L29, and trigger factor when it is bound to the ribosome.</text>
</comment>
<organism evidence="5 6">
    <name type="scientific">Candidatus Nealsonbacteria bacterium CG18_big_fil_WC_8_21_14_2_50_37_10</name>
    <dbReference type="NCBI Taxonomy" id="1974717"/>
    <lineage>
        <taxon>Bacteria</taxon>
        <taxon>Candidatus Nealsoniibacteriota</taxon>
    </lineage>
</organism>
<dbReference type="NCBIfam" id="NF004363">
    <property type="entry name" value="PRK05738.2-4"/>
    <property type="match status" value="1"/>
</dbReference>
<dbReference type="InterPro" id="IPR012677">
    <property type="entry name" value="Nucleotide-bd_a/b_plait_sf"/>
</dbReference>
<evidence type="ECO:0000256" key="3">
    <source>
        <dbReference type="ARBA" id="ARBA00023274"/>
    </source>
</evidence>
<dbReference type="Gene3D" id="3.30.70.330">
    <property type="match status" value="1"/>
</dbReference>
<comment type="similarity">
    <text evidence="1 4">Belongs to the universal ribosomal protein uL23 family.</text>
</comment>
<dbReference type="InterPro" id="IPR012678">
    <property type="entry name" value="Ribosomal_uL23/eL15/eS24_sf"/>
</dbReference>
<evidence type="ECO:0000256" key="1">
    <source>
        <dbReference type="ARBA" id="ARBA00006700"/>
    </source>
</evidence>
<gene>
    <name evidence="4" type="primary">rplW</name>
    <name evidence="5" type="ORF">COW72_02625</name>
</gene>
<dbReference type="AlphaFoldDB" id="A0A2H0FG92"/>
<dbReference type="Pfam" id="PF00276">
    <property type="entry name" value="Ribosomal_L23"/>
    <property type="match status" value="1"/>
</dbReference>
<proteinExistence type="inferred from homology"/>
<dbReference type="HAMAP" id="MF_01369_B">
    <property type="entry name" value="Ribosomal_uL23_B"/>
    <property type="match status" value="1"/>
</dbReference>
<dbReference type="GO" id="GO:0005840">
    <property type="term" value="C:ribosome"/>
    <property type="evidence" value="ECO:0007669"/>
    <property type="project" value="UniProtKB-KW"/>
</dbReference>
<dbReference type="GO" id="GO:0006412">
    <property type="term" value="P:translation"/>
    <property type="evidence" value="ECO:0007669"/>
    <property type="project" value="UniProtKB-UniRule"/>
</dbReference>
<dbReference type="SUPFAM" id="SSF54189">
    <property type="entry name" value="Ribosomal proteins S24e, L23 and L15e"/>
    <property type="match status" value="1"/>
</dbReference>
<dbReference type="GO" id="GO:0003735">
    <property type="term" value="F:structural constituent of ribosome"/>
    <property type="evidence" value="ECO:0007669"/>
    <property type="project" value="InterPro"/>
</dbReference>
<evidence type="ECO:0000256" key="2">
    <source>
        <dbReference type="ARBA" id="ARBA00022980"/>
    </source>
</evidence>
<dbReference type="GO" id="GO:1990904">
    <property type="term" value="C:ribonucleoprotein complex"/>
    <property type="evidence" value="ECO:0007669"/>
    <property type="project" value="UniProtKB-KW"/>
</dbReference>
<evidence type="ECO:0000313" key="5">
    <source>
        <dbReference type="EMBL" id="PIQ05738.1"/>
    </source>
</evidence>
<dbReference type="InterPro" id="IPR013025">
    <property type="entry name" value="Ribosomal_uL23-like"/>
</dbReference>